<feature type="domain" description="C-type lectin" evidence="7">
    <location>
        <begin position="4038"/>
        <end position="4160"/>
    </location>
</feature>
<keyword evidence="4" id="KW-0732">Signal</keyword>
<feature type="domain" description="F5/8 type C" evidence="5">
    <location>
        <begin position="2395"/>
        <end position="2538"/>
    </location>
</feature>
<accession>A0ABM4CUI4</accession>
<feature type="domain" description="F5/8 type C" evidence="5">
    <location>
        <begin position="3259"/>
        <end position="3417"/>
    </location>
</feature>
<dbReference type="SMART" id="SM00231">
    <property type="entry name" value="FA58C"/>
    <property type="match status" value="8"/>
</dbReference>
<dbReference type="CDD" id="cd00037">
    <property type="entry name" value="CLECT"/>
    <property type="match status" value="14"/>
</dbReference>
<dbReference type="InterPro" id="IPR000421">
    <property type="entry name" value="FA58C"/>
</dbReference>
<feature type="domain" description="C-type lectin" evidence="7">
    <location>
        <begin position="3801"/>
        <end position="3918"/>
    </location>
</feature>
<dbReference type="CDD" id="cd00057">
    <property type="entry name" value="FA58C"/>
    <property type="match status" value="8"/>
</dbReference>
<dbReference type="SUPFAM" id="SSF49785">
    <property type="entry name" value="Galactose-binding domain-like"/>
    <property type="match status" value="8"/>
</dbReference>
<dbReference type="PROSITE" id="PS01286">
    <property type="entry name" value="FA58C_2"/>
    <property type="match status" value="3"/>
</dbReference>
<dbReference type="PANTHER" id="PTHR22803">
    <property type="entry name" value="MANNOSE, PHOSPHOLIPASE, LECTIN RECEPTOR RELATED"/>
    <property type="match status" value="1"/>
</dbReference>
<dbReference type="SUPFAM" id="SSF49899">
    <property type="entry name" value="Concanavalin A-like lectins/glucanases"/>
    <property type="match status" value="2"/>
</dbReference>
<feature type="domain" description="SEA" evidence="6">
    <location>
        <begin position="5348"/>
        <end position="5459"/>
    </location>
</feature>
<reference evidence="9" key="1">
    <citation type="submission" date="2025-08" db="UniProtKB">
        <authorList>
            <consortium name="RefSeq"/>
        </authorList>
    </citation>
    <scope>IDENTIFICATION</scope>
</reference>
<evidence type="ECO:0000256" key="3">
    <source>
        <dbReference type="SAM" id="Phobius"/>
    </source>
</evidence>
<feature type="chain" id="PRO_5045547385" evidence="4">
    <location>
        <begin position="24"/>
        <end position="5528"/>
    </location>
</feature>
<dbReference type="CDD" id="cd22823">
    <property type="entry name" value="Gal_Rha_Lectin"/>
    <property type="match status" value="2"/>
</dbReference>
<dbReference type="InterPro" id="IPR018378">
    <property type="entry name" value="C-type_lectin_CS"/>
</dbReference>
<feature type="domain" description="C-type lectin" evidence="7">
    <location>
        <begin position="4630"/>
        <end position="4755"/>
    </location>
</feature>
<keyword evidence="3" id="KW-0472">Membrane</keyword>
<dbReference type="PROSITE" id="PS50041">
    <property type="entry name" value="C_TYPE_LECTIN_2"/>
    <property type="match status" value="22"/>
</dbReference>
<dbReference type="InterPro" id="IPR016186">
    <property type="entry name" value="C-type_lectin-like/link_sf"/>
</dbReference>
<feature type="domain" description="C-type lectin" evidence="7">
    <location>
        <begin position="4188"/>
        <end position="4304"/>
    </location>
</feature>
<feature type="transmembrane region" description="Helical" evidence="3">
    <location>
        <begin position="5477"/>
        <end position="5497"/>
    </location>
</feature>
<feature type="domain" description="C-type lectin" evidence="7">
    <location>
        <begin position="1836"/>
        <end position="1956"/>
    </location>
</feature>
<dbReference type="InterPro" id="IPR008979">
    <property type="entry name" value="Galactose-bd-like_sf"/>
</dbReference>
<feature type="domain" description="C-type lectin" evidence="7">
    <location>
        <begin position="1688"/>
        <end position="1808"/>
    </location>
</feature>
<feature type="domain" description="F5/8 type C" evidence="5">
    <location>
        <begin position="5192"/>
        <end position="5335"/>
    </location>
</feature>
<keyword evidence="3" id="KW-1133">Transmembrane helix</keyword>
<dbReference type="InterPro" id="IPR036364">
    <property type="entry name" value="SEA_dom_sf"/>
</dbReference>
<dbReference type="Pfam" id="PF00059">
    <property type="entry name" value="Lectin_C"/>
    <property type="match status" value="22"/>
</dbReference>
<evidence type="ECO:0000256" key="1">
    <source>
        <dbReference type="ARBA" id="ARBA00022734"/>
    </source>
</evidence>
<feature type="domain" description="SEA" evidence="6">
    <location>
        <begin position="2554"/>
        <end position="2665"/>
    </location>
</feature>
<organism evidence="8 9">
    <name type="scientific">Hydra vulgaris</name>
    <name type="common">Hydra</name>
    <name type="synonym">Hydra attenuata</name>
    <dbReference type="NCBI Taxonomy" id="6087"/>
    <lineage>
        <taxon>Eukaryota</taxon>
        <taxon>Metazoa</taxon>
        <taxon>Cnidaria</taxon>
        <taxon>Hydrozoa</taxon>
        <taxon>Hydroidolina</taxon>
        <taxon>Anthoathecata</taxon>
        <taxon>Aplanulata</taxon>
        <taxon>Hydridae</taxon>
        <taxon>Hydra</taxon>
    </lineage>
</organism>
<feature type="domain" description="C-type lectin" evidence="7">
    <location>
        <begin position="2982"/>
        <end position="3102"/>
    </location>
</feature>
<proteinExistence type="predicted"/>
<feature type="domain" description="C-type lectin" evidence="7">
    <location>
        <begin position="1540"/>
        <end position="1656"/>
    </location>
</feature>
<keyword evidence="1" id="KW-0430">Lectin</keyword>
<feature type="domain" description="C-type lectin" evidence="7">
    <location>
        <begin position="1242"/>
        <end position="1364"/>
    </location>
</feature>
<dbReference type="InterPro" id="IPR013320">
    <property type="entry name" value="ConA-like_dom_sf"/>
</dbReference>
<feature type="domain" description="C-type lectin" evidence="7">
    <location>
        <begin position="1392"/>
        <end position="1508"/>
    </location>
</feature>
<dbReference type="SUPFAM" id="SSF56436">
    <property type="entry name" value="C-type lectin-like"/>
    <property type="match status" value="22"/>
</dbReference>
<keyword evidence="2" id="KW-1015">Disulfide bond</keyword>
<dbReference type="PROSITE" id="PS50022">
    <property type="entry name" value="FA58C_3"/>
    <property type="match status" value="8"/>
</dbReference>
<dbReference type="PROSITE" id="PS01285">
    <property type="entry name" value="FA58C_1"/>
    <property type="match status" value="2"/>
</dbReference>
<feature type="domain" description="F5/8 type C" evidence="5">
    <location>
        <begin position="4904"/>
        <end position="5052"/>
    </location>
</feature>
<feature type="domain" description="C-type lectin" evidence="7">
    <location>
        <begin position="3435"/>
        <end position="3553"/>
    </location>
</feature>
<dbReference type="InterPro" id="IPR001304">
    <property type="entry name" value="C-type_lectin-like"/>
</dbReference>
<dbReference type="CDD" id="cd03590">
    <property type="entry name" value="CLECT_DC-SIGN_like"/>
    <property type="match status" value="2"/>
</dbReference>
<feature type="domain" description="F5/8 type C" evidence="5">
    <location>
        <begin position="5056"/>
        <end position="5188"/>
    </location>
</feature>
<dbReference type="InterPro" id="IPR000082">
    <property type="entry name" value="SEA_dom"/>
</dbReference>
<dbReference type="PROSITE" id="PS00615">
    <property type="entry name" value="C_TYPE_LECTIN_1"/>
    <property type="match status" value="11"/>
</dbReference>
<dbReference type="Gene3D" id="3.10.100.10">
    <property type="entry name" value="Mannose-Binding Protein A, subunit A"/>
    <property type="match status" value="22"/>
</dbReference>
<dbReference type="GeneID" id="100215503"/>
<dbReference type="RefSeq" id="XP_065665595.1">
    <property type="nucleotide sequence ID" value="XM_065809523.1"/>
</dbReference>
<feature type="domain" description="C-type lectin" evidence="7">
    <location>
        <begin position="638"/>
        <end position="756"/>
    </location>
</feature>
<gene>
    <name evidence="9" type="primary">LOC100215503</name>
</gene>
<feature type="domain" description="C-type lectin" evidence="7">
    <location>
        <begin position="4778"/>
        <end position="4899"/>
    </location>
</feature>
<evidence type="ECO:0000313" key="8">
    <source>
        <dbReference type="Proteomes" id="UP001652625"/>
    </source>
</evidence>
<dbReference type="Gene3D" id="2.60.120.200">
    <property type="match status" value="2"/>
</dbReference>
<evidence type="ECO:0000313" key="9">
    <source>
        <dbReference type="RefSeq" id="XP_065665595.1"/>
    </source>
</evidence>
<dbReference type="PROSITE" id="PS50024">
    <property type="entry name" value="SEA"/>
    <property type="match status" value="2"/>
</dbReference>
<sequence>MSMKNMFLFYLVILAATFQVSYCGNCTDGWLENGSYCYLFHGVTATLQGQSWYDSLLSCQRYGGNLLSVADNAENTFISDQFKDTTIKNQHYWIGLNDIQQEGVFVWSDNSTSSFRFWNYRSGEPNNWNNNEDCVEATYDGRWNDNSCDRLFGFICKVKIGATTLAPPTLPPFPNNTDKPSTCEAGWIPWGTSCYGIVYGSLKSWSDARSDCLRRFGDLLIVDSKDEHSFIANLISSSDGSYWIGLSDSYREGEFSWVNREKLNNTISFWRANEPSNSFGNEDCVEMISQDSGLWNDNHCTALFNYICEKVSGVHNCPDGWIIYGDNCYQINAHPNQKVTYAEAEKECHSFNQPWKNNIDVAKAELTSILSKDEQTMLVEEFRKLGSFGLGNNFWIGLNSISNNGQFHWSDSSVLNFTNYDNSFYNDKINKCVSSSLANSVGMWKVSSCDALNYFVCKVQRGKDRCYDPMGMQGFQIPNSAITASGQLSSTTPPGAARLYLKNRNSLDGAWCARNETDPWLQIDFGQLEKLTYLAFQGKANSDAYVTAFYLKYSMDGVTWDIFGDNPPTLYYRFMAPNKRNDYEEVYNLQFPTPLLTRFIRIYPLQWVVAPCMRIEFYGCSQDVTSQACGLGWKKDVKSRNCYKIINQKTTWDSANSICFAEGGQLLSITNPDEMFYINSELKALSGKSDFFWIGMNDLDSKGIYRWSDQSPTFLVNWYNENPNIGSLKARCVLTRSVDGFWVNEDCNSFNSFICKKKYDNPYEVKQSFNSNWRSSCDYYWPLDIVTEKYEVFGTTTAQYFGSIQPKPLSTFPVTLSNNQFRNVLSFNGNNNYLKTVIDSTCSIDPISNNCPHGFSASILFKYKGNRFSSDKGFIIDSVTTSSVGYSIYIYYGMVYVCIVGSKTNYLSGSQYNRDSWNHLAFTYSSQNGLVVYINGELKSSQRSAQINWNIMSGSSKTLYFAKSAAKNIFSEVELSSFAVFERELSSSEIKKIYIAEFGRCGWGQEDVGTNCYSINLSETDWLTASNQCQMGNGSLISINNPIEQAFVSLRVSSNMFPSGMWIGLNSKAINHVYNWTDGSQLSFTFWNTMEPNNWNGRREDCVHTTVKGHWNDDLCYIKKPFICKYSRKIIQEIEKQDDYVVNFWNYQSLTFGCPLMKRVVIKSVYYGYNGCFLSQNDTVPIVQSACNGPKCENIIASNSFFKKLFVCNSYNNKMNITYTCEEDISSVNPVGCPYGYTVYNDNRVCYKLYTYQANLTEALTQCKNDSSTGNLVSIHSREEELFLTTMLGALYKNSDIWLGMRYDHAEQVYSWMNNNTVNYTNWYNKQPDPRQGEYIKFSLYNGADDFLFWQAAKPEEKLPFVCRTLKAGTTEAPPPVTSESGQKCDNGWINYGNNCYFLNRNMLTFYDAEEACSKMGENGHLASVPSFEVNSLLFNASVYNNIDFTWFGLTNEGIINGYIWLDGSPLSFINWYTNAPYTGMKRLCAGMQNGGKWQDLQCYLKQASFCQVPKRKISQTTTTVLPITSSQDPSSCPSGWKLYNTNCYYFSNYSYLDWHLSKLACESANSSLTSILSLDENNFIASEIRRRYMANPYIGLNDLFQESGWKWVDGSVSNYFNFDTNQPDDWFGMEDCVELRSTGFWNDVSCNIKKPYVCKKSNNTAPVQIVPSISPTAQPDSGYCESDWTLYGSKCYFIKYGPGNRLQFKDAEELCRSMNATLTSVHSEFEQSFLLSQLYDAHESVYIGLSDQQVERTFLWNDQSSVDYTNWFYNQPDWFGNEDCVEMMPYFKEQGGWNDIHCDKENGYICSKKSLSAQPNTSTTTVVPKISCPEGYKLYQTSCYKYVASPMSWNGAWNECKKVDSSDLVSVHSPFEQGFLTSFYGERSAQFWIGLHKHIGEDQLHWTDNSHLDFYNWQNFQQPFVPKNEERCIIHQYKANQKGTWTNQNCSGLFPFVCKITNEESKGKPEFKGNCSIGWTKYNNLCYKLFSDYSDRASWPEARERCSIYGGNLATIPSDDIQKQLRSMVRNSYTSVWIGLNDQAEEGRFKWSNGEIISKSSYTNWAQGEPNDVEGTENCVEISTSSGQWNDNQCSNQQSFLCEHTLECIDDLGMVSQGIPDSNINATSYVNGSLPYFARLNYKHNNKEAAWCTDIKDGKQSITINLGEYMTVTRINTQGLLNSGYVILYQLEYSSDGVNWNVYLDEDSTDPRLIPANSNGNNIDGHKVMIETLFVRITPKKFYGNLICMRLELFGCKSVCSKALGMQNSLIKNEDLSASSAQENFPVVQARPFYADGWCAQTIDENQWYQIDLRTPHKVTRVMATGQGTLKYELAFSNDGTTWSNYTTLKGFTKLFSIEHKIYELETEQILRYVRFLPKEWDKKICLQVELFGCTVECNTSLGMESKVIPDNALSASSSQTGYPPQNARLNLGAYNSNGWCAQKNDIYQYLQISFDHEVRVAYISTQGSEGDVSKYVTKYRLQWSTNGDFWNHLPNELPGNSDGRNFNRFKLPYPILARYIRINPIEFVKSICMRVELYGCPLDSQIKPTEPPPKTKDVSVSGTFRLTSYDYNDGLSSSSRTEFAKLASIVEEAITRVYIGSETFKDGFKRVVVTGFRPGSVIVDFQLLFSTSSDVDPIEPLKDQIATGELSGLTVDKTSLKIKVPTKDMRSSSEGGLSKGGKIALGVFFSLLILMIGVVVIYMRKKKSGFEHKIFDNPNFDQQRYLKTMNDLSDYPDITKKEAITMLDEYIVGAVFMMNRRGPREDPCGTPLVTGNQYEQGESMRTRCVLLERKEFIQLRSIEIPLPEKSYGGKCYDGWIENKDLCYLFNNVTETTPGQTWDDSLSSCKQFGGNLLSVENAAENLFLSRYFKNNLDIPFMNRQRYWIGLSDKKTEGKFEWSDNTIFNFTNWGPSQPSMSFSRHAEDCVVAISDGSWYDYSCRSLFGFICKAKIGAATLAPTTLSPLPDYFTDKPITCEAGWIPWGTSCYGIIAGLPKSWSDARADCLRRFGDLVIVDTYSEHNFLAHKVSRADVTGYWIGLSDSFKEGEFFWVNKEKLNKSISFWSYNEPSNSFGNEDCVEMIGRNSGLWNDNHCLSLRNYICEKVSGVHNCPEGWIVYGENCYQINAHPNQKMTYADAEKECHSFNQPWKNSFDVAKAELTSILSRDEQTMLVGEFRKFGLPSFDEYFWIGLNISSNGQYTWSDFSKFNFTNYDSTFLKIATTDKCVSSSLESSIGKWKASLCNELNNFVCKVQRGKDRCYDPLGMQGFQIPNSAITASDQLSSKTPPEAARLYLKNNALFDGAWCAKNKIDPWLQIDFGEFEKLTYMSVQGKANSRAIVTAFYLKYSHDGVSWDTYGDLPPSPYQKFPQNEKMSVWRPGSDNAFSFLFQQPLVTRYIRVYPLEWVESPCLRVEFYGCSQDRDSQACGIGWKNDIISKNCYKISNQKTTWDSANSACLNERGELLSIINPDELLYVKKMLEALSGKSDFYWVGLNDLDSKGIYKWSDQSPTPLVNWYSSYPKNGNLKAKCVLIRSADGFWVNEDCYSYNPFICKKKYKNPYEFKQSFNSNWRSSSDYYWPLDLVIGKEVMGTSTAEYFGSGQPNPLSIFSVPLSNQQSRYVLSFNGKDNYVKANITSHCSINPISEKCLHGFSASVLFKCSQESTSKCSIIDSVANNKFVGYTIYAVGETLFVYVLGGNKYYLQNAKYTKDTWYHVAFTYSLQNGLFVYINGDIKTTQPFFRNSYLEPQSTETLYFGASASLEFCKVEVSSVAIFERELSTSEIKQIYLSEFGRCGWGQEEVGTYCYAINFNEMTWSLAKDACQLNNGSLASINNPIEQAFISLKASESKLLKEFWIGLTSKEINNFYNWIDGSPLSFTFWNTMEPNNFEGRREDCVHTTVNGHWNDDICYIKKPFVCKYTRKIQQENEGQQVEYNVNFWYYQSQTFGCPLTKLVIIKSVYYGNEYKGCFLPQTEAVPFIQSLCSGSLCANIKANDEFFKKKNFCGGVSKKLNVTYTCGEDLNTLNSKGCPPNYTVNKNNNICYRLYTYNASLTEALTRCQTDSNNGNLVSIHSREEELFLTTMLGDLYVKTDIWLGMKYNPLLQVYTWMNNNTVNYTNWYNKQPDPRQGEYIKLSLYNGADDFLFWQAAKPEEKLSFICRALKEGATEVPPLVTSGNTTICQQGWISFGDNCYYLNNNLLTFHDAEEACQNIGVNGHLASVSSFELNNKLFEALVKTNLTFAWFGLTNEGITNGYTWLDGSPLSFINWYTDSPYTGVLHVCAGLNLGGKWQDQQCYLSKASFCQVPKGKIFSTTAAPPATPTQDPSICLPDWKLFDKNCYFFSKGLNVDWHKANLACQNSSSNLASVLNMDENKFIASEIKRRGMQDPYIGLNDMFHESGFQWVDGSVSIFFNFDIAQPDDWHGMEDCVEFRSSGFWNDVSCNLLKPYVCKKSNNTVSTRIAPSVSPTAKSDIGFCEDDWSLYGSKCYLFKYGVGNRLNFKDAESFCKSINATLTSIHSEFESSFLLSQLYKAHESLYIGMSDRQHERTFLWNDQTSVDYTNWYIAQPSWYGDEDCVEIMPFFIQQGRWNDVNCNKENGFICSKNSLTSLPATALTPTPSAECPEGFQLYQMSCYKFVALPKSWTDAWNECKKVDNSDLVSVHSPFEQGYLTSIFGEKAVQFWIGLHKHIGEDQLHWTDNSPFDFKYFQGYVSSYVPKGEERCFSHQYKIESRNSYYKGTWKNEECENKLPFVCKITNKESEGIPQFKGNCSVGWTKHLDLCYKVFSDYSDRVTWTEARERCSTYGGNLAYIPSEDIQTQLRIMVRESWTNVWIGLNDQAEEHRFKWSNNELLSPDSYTNWAQQEPSDVAGTENCVEMSSANGQWNDNLCSNRLGFLCEHTLECVDDLGMVSQSIPDSSINATSYVNGYIPSFARLNYKHNDKDVAWCTDIKDGKQSITINLGEYMTITRISTQGLINSGYVLVYQLEYSSDGVNWKIYPDEDSISSKLIPANSNSLSIDGYRVMIQALYVRITPKRFSGDLICLRLELYGCRSVCSKALGMKSNLIKDEDLSASSAQDDYPVTNARPFSSKRWCAKMTDENQWYQIDLRTPHKVTQVMATGKGTLKYLLAFSVDGTNWKNYKTLKGIDKLFDYNVHQLENEQITRFVRFLPKKWDTQICLQVELFGCTIECDTSLGMESKTILDKALSASSAQVNYPPKNARLNLGDYNLNGWCAQKNDINQYLEVSFDHEVRITSIATQGSEGDVSKYVTKYRLQWSLNRDFWNHLDNEISGNNNGRTVNQFKLPSSIIARYIRINPISYVNGICMRVEFYGCVIDSPTDTPLKTSEHLIFGSFRLVDIEYTNELSSSNSLNFTKLANSIQAAITQVYIGSETFKDGFKGVTINTFRSGSVIVDFKMFFSTSSNDDPLEPLKKEILTGQLGGWKVDKNSFKINQESKKDPHTGSNSGGLSSGGKVGLVIFFLIVISAVIGLALYIKRKKSGYKHKPFSNPLFEEDMNVKFMNGEES</sequence>
<dbReference type="PRINTS" id="PR01504">
    <property type="entry name" value="PNCREATITSAP"/>
</dbReference>
<dbReference type="SUPFAM" id="SSF82671">
    <property type="entry name" value="SEA domain"/>
    <property type="match status" value="2"/>
</dbReference>
<dbReference type="InterPro" id="IPR016187">
    <property type="entry name" value="CTDL_fold"/>
</dbReference>
<dbReference type="Pfam" id="PF13385">
    <property type="entry name" value="Laminin_G_3"/>
    <property type="match status" value="2"/>
</dbReference>
<feature type="domain" description="C-type lectin" evidence="7">
    <location>
        <begin position="1008"/>
        <end position="1125"/>
    </location>
</feature>
<dbReference type="Gene3D" id="3.30.70.960">
    <property type="entry name" value="SEA domain"/>
    <property type="match status" value="2"/>
</dbReference>
<evidence type="ECO:0000256" key="4">
    <source>
        <dbReference type="SAM" id="SignalP"/>
    </source>
</evidence>
<feature type="domain" description="C-type lectin" evidence="7">
    <location>
        <begin position="4335"/>
        <end position="4451"/>
    </location>
</feature>
<feature type="domain" description="F5/8 type C" evidence="5">
    <location>
        <begin position="2105"/>
        <end position="2253"/>
    </location>
</feature>
<dbReference type="SMART" id="SM00200">
    <property type="entry name" value="SEA"/>
    <property type="match status" value="2"/>
</dbReference>
<dbReference type="InterPro" id="IPR050111">
    <property type="entry name" value="C-type_lectin/snaclec_domain"/>
</dbReference>
<feature type="domain" description="C-type lectin" evidence="7">
    <location>
        <begin position="3117"/>
        <end position="3251"/>
    </location>
</feature>
<dbReference type="Gene3D" id="2.60.120.260">
    <property type="entry name" value="Galactose-binding domain-like"/>
    <property type="match status" value="8"/>
</dbReference>
<feature type="domain" description="C-type lectin" evidence="7">
    <location>
        <begin position="324"/>
        <end position="458"/>
    </location>
</feature>
<dbReference type="Pfam" id="PF00754">
    <property type="entry name" value="F5_F8_type_C"/>
    <property type="match status" value="8"/>
</dbReference>
<evidence type="ECO:0000256" key="2">
    <source>
        <dbReference type="ARBA" id="ARBA00023157"/>
    </source>
</evidence>
<evidence type="ECO:0000259" key="6">
    <source>
        <dbReference type="PROSITE" id="PS50024"/>
    </source>
</evidence>
<dbReference type="SMART" id="SM00034">
    <property type="entry name" value="CLECT"/>
    <property type="match status" value="22"/>
</dbReference>
<feature type="domain" description="C-type lectin" evidence="7">
    <location>
        <begin position="2820"/>
        <end position="2948"/>
    </location>
</feature>
<keyword evidence="8" id="KW-1185">Reference proteome</keyword>
<feature type="domain" description="C-type lectin" evidence="7">
    <location>
        <begin position="33"/>
        <end position="157"/>
    </location>
</feature>
<feature type="domain" description="C-type lectin" evidence="7">
    <location>
        <begin position="1979"/>
        <end position="2100"/>
    </location>
</feature>
<evidence type="ECO:0000259" key="7">
    <source>
        <dbReference type="PROSITE" id="PS50041"/>
    </source>
</evidence>
<feature type="domain" description="C-type lectin" evidence="7">
    <location>
        <begin position="190"/>
        <end position="309"/>
    </location>
</feature>
<feature type="domain" description="F5/8 type C" evidence="5">
    <location>
        <begin position="466"/>
        <end position="620"/>
    </location>
</feature>
<keyword evidence="3" id="KW-0812">Transmembrane</keyword>
<dbReference type="InterPro" id="IPR033989">
    <property type="entry name" value="CD209-like_CTLD"/>
</dbReference>
<dbReference type="Pfam" id="PF01390">
    <property type="entry name" value="SEA"/>
    <property type="match status" value="2"/>
</dbReference>
<evidence type="ECO:0000259" key="5">
    <source>
        <dbReference type="PROSITE" id="PS50022"/>
    </source>
</evidence>
<feature type="domain" description="C-type lectin" evidence="7">
    <location>
        <begin position="4483"/>
        <end position="4603"/>
    </location>
</feature>
<name>A0ABM4CUI4_HYDVU</name>
<feature type="domain" description="F5/8 type C" evidence="5">
    <location>
        <begin position="2257"/>
        <end position="2391"/>
    </location>
</feature>
<protein>
    <submittedName>
        <fullName evidence="9">Uncharacterized protein LOC100215503 isoform X2</fullName>
    </submittedName>
</protein>
<feature type="signal peptide" evidence="4">
    <location>
        <begin position="1"/>
        <end position="23"/>
    </location>
</feature>
<dbReference type="Proteomes" id="UP001652625">
    <property type="component" value="Chromosome 11"/>
</dbReference>